<dbReference type="RefSeq" id="WP_147203711.1">
    <property type="nucleotide sequence ID" value="NZ_BJYT01000007.1"/>
</dbReference>
<sequence length="851" mass="97141">MNSIEGDSRRILLLVAIFLGSFLTSFSQTIVKGTVKDAITKQPLQSVSIVFKGGRGVTTNDSGSYTIASNQAYNTILVSYVGYKPVTKTILPNREQVVDLELVVADTKNTVVVHSKRGKYSNKNNPAVDLIRKVIDNKTNNKVTSYDFVEYEQYEKVELSLTNKPEKVANSKLLKNFQFVLDNRDTSKIEGKSLLPVYLEEKLSQKYYRRKPEKEKTYILGEKKVNYGEYVDQKGISSFLKRLYEGVDIYQNNVSLLTNQFISPIADLAPTFYRFYITDTVENDGIKLIRLSFAPKNPTDLVFKGTMFVTLDGNYSVQKINMSISKNANLNWVRDLRIKQDFEKGPDGRYHVISTNTITEFALTRGASGGILGERTVSLKNFAVNKPAADSLYAGDAVVATATPNTSDSFWIAHRHPQLSAVEAKVYTNIDSLQNMKSYKRLMDWGTLILAGYKAAGPDYEIGPANAFYSFNPVEGFRLRVGGRTTPNFNKSIYFENYVAYGFKDEKWKYFVAGTYSFNHKSIYGYPLNYLKLSYQRDTKIPGQELQFVQEDNFLLSFKRGNNDKWLYNNIFKAEYVREFAKNIAVTVGFKNWKQTPAGSITYSKPEGSGVLDNIPNVTTSEISGEIRWAPHEQFYQGKVYRTPIINKYPIFKLRYIAGIEGLMNGQYNYQNLNLNIYKRFYLSQLGYTDVTMEGGNIFGKVPFPLLTIHRANQTYAYMQNSYNMMNFMEFVSDHYAAVNVDHYFNGFFFNKIPLLKKLKLREVVTGKLLYGGLRDENNPDKNSETFRFPTDNATNLPTTYSLNNQPYAEVSVGVGNIFKLLRVDLVKRLTYLDHPNTTQWGIRTLVKFDF</sequence>
<dbReference type="Gene3D" id="2.60.40.1120">
    <property type="entry name" value="Carboxypeptidase-like, regulatory domain"/>
    <property type="match status" value="1"/>
</dbReference>
<dbReference type="Pfam" id="PF13715">
    <property type="entry name" value="CarbopepD_reg_2"/>
    <property type="match status" value="1"/>
</dbReference>
<dbReference type="EMBL" id="BJYT01000007">
    <property type="protein sequence ID" value="GEO09587.1"/>
    <property type="molecule type" value="Genomic_DNA"/>
</dbReference>
<keyword evidence="2" id="KW-1185">Reference proteome</keyword>
<dbReference type="InterPro" id="IPR008969">
    <property type="entry name" value="CarboxyPept-like_regulatory"/>
</dbReference>
<dbReference type="Pfam" id="PF18939">
    <property type="entry name" value="DUF5686"/>
    <property type="match status" value="1"/>
</dbReference>
<proteinExistence type="predicted"/>
<comment type="caution">
    <text evidence="1">The sequence shown here is derived from an EMBL/GenBank/DDBJ whole genome shotgun (WGS) entry which is preliminary data.</text>
</comment>
<gene>
    <name evidence="1" type="ORF">SAE01_20830</name>
</gene>
<evidence type="ECO:0000313" key="1">
    <source>
        <dbReference type="EMBL" id="GEO09587.1"/>
    </source>
</evidence>
<dbReference type="AlphaFoldDB" id="A0A512BCJ6"/>
<accession>A0A512BCJ6</accession>
<evidence type="ECO:0000313" key="2">
    <source>
        <dbReference type="Proteomes" id="UP000321513"/>
    </source>
</evidence>
<dbReference type="Proteomes" id="UP000321513">
    <property type="component" value="Unassembled WGS sequence"/>
</dbReference>
<name>A0A512BCJ6_9BACT</name>
<dbReference type="InterPro" id="IPR043741">
    <property type="entry name" value="DUF5686"/>
</dbReference>
<dbReference type="OrthoDB" id="983143at2"/>
<protein>
    <submittedName>
        <fullName evidence="1">Membrane protein</fullName>
    </submittedName>
</protein>
<organism evidence="1 2">
    <name type="scientific">Segetibacter aerophilus</name>
    <dbReference type="NCBI Taxonomy" id="670293"/>
    <lineage>
        <taxon>Bacteria</taxon>
        <taxon>Pseudomonadati</taxon>
        <taxon>Bacteroidota</taxon>
        <taxon>Chitinophagia</taxon>
        <taxon>Chitinophagales</taxon>
        <taxon>Chitinophagaceae</taxon>
        <taxon>Segetibacter</taxon>
    </lineage>
</organism>
<reference evidence="1 2" key="1">
    <citation type="submission" date="2019-07" db="EMBL/GenBank/DDBJ databases">
        <title>Whole genome shotgun sequence of Segetibacter aerophilus NBRC 106135.</title>
        <authorList>
            <person name="Hosoyama A."/>
            <person name="Uohara A."/>
            <person name="Ohji S."/>
            <person name="Ichikawa N."/>
        </authorList>
    </citation>
    <scope>NUCLEOTIDE SEQUENCE [LARGE SCALE GENOMIC DNA]</scope>
    <source>
        <strain evidence="1 2">NBRC 106135</strain>
    </source>
</reference>
<dbReference type="SUPFAM" id="SSF49464">
    <property type="entry name" value="Carboxypeptidase regulatory domain-like"/>
    <property type="match status" value="1"/>
</dbReference>